<evidence type="ECO:0000256" key="5">
    <source>
        <dbReference type="ARBA" id="ARBA00023002"/>
    </source>
</evidence>
<evidence type="ECO:0000259" key="7">
    <source>
        <dbReference type="SMART" id="SM00861"/>
    </source>
</evidence>
<dbReference type="OrthoDB" id="9759785at2"/>
<organism evidence="8 9">
    <name type="scientific">Epilithonimonas bovis DSM 19482</name>
    <dbReference type="NCBI Taxonomy" id="1121284"/>
    <lineage>
        <taxon>Bacteria</taxon>
        <taxon>Pseudomonadati</taxon>
        <taxon>Bacteroidota</taxon>
        <taxon>Flavobacteriia</taxon>
        <taxon>Flavobacteriales</taxon>
        <taxon>Weeksellaceae</taxon>
        <taxon>Chryseobacterium group</taxon>
        <taxon>Epilithonimonas</taxon>
    </lineage>
</organism>
<dbReference type="Gene3D" id="1.10.287.1150">
    <property type="entry name" value="TPP helical domain"/>
    <property type="match status" value="1"/>
</dbReference>
<dbReference type="EC" id="1.2.4.2" evidence="4"/>
<dbReference type="NCBIfam" id="NF006914">
    <property type="entry name" value="PRK09404.1"/>
    <property type="match status" value="1"/>
</dbReference>
<evidence type="ECO:0000313" key="9">
    <source>
        <dbReference type="Proteomes" id="UP000187261"/>
    </source>
</evidence>
<dbReference type="Pfam" id="PF16078">
    <property type="entry name" value="2-oxogl_dehyd_N"/>
    <property type="match status" value="1"/>
</dbReference>
<dbReference type="PANTHER" id="PTHR23152">
    <property type="entry name" value="2-OXOGLUTARATE DEHYDROGENASE"/>
    <property type="match status" value="1"/>
</dbReference>
<dbReference type="PANTHER" id="PTHR23152:SF4">
    <property type="entry name" value="2-OXOADIPATE DEHYDROGENASE COMPLEX COMPONENT E1"/>
    <property type="match status" value="1"/>
</dbReference>
<dbReference type="Pfam" id="PF00676">
    <property type="entry name" value="E1_dh"/>
    <property type="match status" value="1"/>
</dbReference>
<dbReference type="STRING" id="1121284.SAMN05660493_02964"/>
<dbReference type="GO" id="GO:0005829">
    <property type="term" value="C:cytosol"/>
    <property type="evidence" value="ECO:0007669"/>
    <property type="project" value="TreeGrafter"/>
</dbReference>
<dbReference type="Pfam" id="PF16870">
    <property type="entry name" value="OxoGdeHyase_C"/>
    <property type="match status" value="1"/>
</dbReference>
<dbReference type="CDD" id="cd02016">
    <property type="entry name" value="TPP_E1_OGDC_like"/>
    <property type="match status" value="1"/>
</dbReference>
<reference evidence="9" key="1">
    <citation type="submission" date="2016-10" db="EMBL/GenBank/DDBJ databases">
        <authorList>
            <person name="Varghese N."/>
            <person name="Submissions S."/>
        </authorList>
    </citation>
    <scope>NUCLEOTIDE SEQUENCE [LARGE SCALE GENOMIC DNA]</scope>
    <source>
        <strain evidence="9">DSM 19482</strain>
    </source>
</reference>
<dbReference type="GO" id="GO:0045252">
    <property type="term" value="C:oxoglutarate dehydrogenase complex"/>
    <property type="evidence" value="ECO:0007669"/>
    <property type="project" value="TreeGrafter"/>
</dbReference>
<evidence type="ECO:0000256" key="3">
    <source>
        <dbReference type="ARBA" id="ARBA00006936"/>
    </source>
</evidence>
<dbReference type="InterPro" id="IPR032106">
    <property type="entry name" value="2-oxogl_dehyd_N"/>
</dbReference>
<comment type="similarity">
    <text evidence="3">Belongs to the alpha-ketoglutarate dehydrogenase family.</text>
</comment>
<dbReference type="SMART" id="SM00861">
    <property type="entry name" value="Transket_pyr"/>
    <property type="match status" value="1"/>
</dbReference>
<dbReference type="Gene3D" id="3.40.50.12470">
    <property type="match status" value="1"/>
</dbReference>
<dbReference type="Proteomes" id="UP000187261">
    <property type="component" value="Unassembled WGS sequence"/>
</dbReference>
<dbReference type="InterPro" id="IPR011603">
    <property type="entry name" value="2oxoglutarate_DH_E1"/>
</dbReference>
<dbReference type="SUPFAM" id="SSF52518">
    <property type="entry name" value="Thiamin diphosphate-binding fold (THDP-binding)"/>
    <property type="match status" value="2"/>
</dbReference>
<evidence type="ECO:0000256" key="2">
    <source>
        <dbReference type="ARBA" id="ARBA00003906"/>
    </source>
</evidence>
<comment type="cofactor">
    <cofactor evidence="1">
        <name>thiamine diphosphate</name>
        <dbReference type="ChEBI" id="CHEBI:58937"/>
    </cofactor>
</comment>
<accession>A0A1U7PXE4</accession>
<dbReference type="InterPro" id="IPR042179">
    <property type="entry name" value="KGD_C_sf"/>
</dbReference>
<dbReference type="InterPro" id="IPR031717">
    <property type="entry name" value="ODO-1/KGD_C"/>
</dbReference>
<evidence type="ECO:0000256" key="6">
    <source>
        <dbReference type="ARBA" id="ARBA00023052"/>
    </source>
</evidence>
<keyword evidence="9" id="KW-1185">Reference proteome</keyword>
<evidence type="ECO:0000256" key="1">
    <source>
        <dbReference type="ARBA" id="ARBA00001964"/>
    </source>
</evidence>
<keyword evidence="6" id="KW-0786">Thiamine pyrophosphate</keyword>
<dbReference type="PIRSF" id="PIRSF000157">
    <property type="entry name" value="Oxoglu_dh_E1"/>
    <property type="match status" value="1"/>
</dbReference>
<dbReference type="GO" id="GO:0006099">
    <property type="term" value="P:tricarboxylic acid cycle"/>
    <property type="evidence" value="ECO:0007669"/>
    <property type="project" value="TreeGrafter"/>
</dbReference>
<dbReference type="NCBIfam" id="NF008907">
    <property type="entry name" value="PRK12270.1"/>
    <property type="match status" value="1"/>
</dbReference>
<keyword evidence="5" id="KW-0560">Oxidoreductase</keyword>
<feature type="domain" description="Transketolase-like pyrimidine-binding" evidence="7">
    <location>
        <begin position="592"/>
        <end position="783"/>
    </location>
</feature>
<comment type="function">
    <text evidence="2">E1 component of the 2-oxoglutarate dehydrogenase (OGDH) complex which catalyzes the decarboxylation of 2-oxoglutarate, the first step in the conversion of 2-oxoglutarate to succinyl-CoA and CO(2).</text>
</comment>
<dbReference type="AlphaFoldDB" id="A0A1U7PXE4"/>
<name>A0A1U7PXE4_9FLAO</name>
<protein>
    <recommendedName>
        <fullName evidence="4">oxoglutarate dehydrogenase (succinyl-transferring)</fullName>
        <ecNumber evidence="4">1.2.4.2</ecNumber>
    </recommendedName>
</protein>
<dbReference type="GO" id="GO:0030976">
    <property type="term" value="F:thiamine pyrophosphate binding"/>
    <property type="evidence" value="ECO:0007669"/>
    <property type="project" value="InterPro"/>
</dbReference>
<dbReference type="InterPro" id="IPR029061">
    <property type="entry name" value="THDP-binding"/>
</dbReference>
<proteinExistence type="inferred from homology"/>
<dbReference type="InterPro" id="IPR005475">
    <property type="entry name" value="Transketolase-like_Pyr-bd"/>
</dbReference>
<gene>
    <name evidence="8" type="ORF">SAMN05660493_02964</name>
</gene>
<dbReference type="Gene3D" id="3.40.50.970">
    <property type="match status" value="1"/>
</dbReference>
<dbReference type="EMBL" id="FTPU01000046">
    <property type="protein sequence ID" value="SIT98226.1"/>
    <property type="molecule type" value="Genomic_DNA"/>
</dbReference>
<evidence type="ECO:0000256" key="4">
    <source>
        <dbReference type="ARBA" id="ARBA00012280"/>
    </source>
</evidence>
<sequence length="936" mass="105983">MDKFSFLNAVHAQLIDDMYKQYQKYPDALEPSWKAFFQGFDFALEHYNDDDSADNNATASTAPVQYAQQAVANKTVSDDIAKEFMVVNLIEAYRSRGHLFTKTNPIRERRHYFPTLDVENFGLSKDDLNKKFNSAIQTGMPGPATLQEIITHLQNIYCDSIGVEYMHIQNVEEKKWIMQWVNVNENHANLSADEKTEILFKLNQAVAFENYLHTKFVGQKRFSLEGGESLIPALDQLITRSSQLGVDEVVLGMAHRGRLNVLTNIFQKSYKQIFSEFEGKEFEEDVFSGDVKYHLGSSKKITTANGEEVRINLTPNPSHLETVAALVEGICRAKVDNNYKNDFGKVLPIVIHGDGAIAGQGIVYEVAQMMNLEGYRTGGTVHIVVNNQVSFTTNYLDARSSVYCTDIAKVTDSPVMHVNADDVEAVVHAIRFAADFRAQFGKDVYIDLLGYRKYGHNEGDEPRFTQPNLYKLISKHQNPREIYKDLLIKENVVSDEVLKKMEQEFKALLDENFDASKEIERNTMDVFMKDDWTDFPNGAKGAVNTGVNTTYDLAKLKELAIKISTLPADKKFINKITRLFDARVKMVENDSLDWAMGELLAYATLLTEGYNVRLSGEDVERGTFSHRHAVVKTEDTEEEYIPLRHVSDQRFDVYNSLLSEYGVLGFDYGYAMAAPRTLTIWEAQFGDFANGAQIIIDQYLVAAEEKWKVQDGLVMLLPHGSEGQGAEHSSARLERFLALCANENIIVADITTPANYFHLLRRQMKFGFRKPLVVMTPKSLLRHPKVVSPLEDLANGSFQTVLDDPTADPAKVERVVLCTGKLYYDLLAKKEELNDDKVALVRFEQIYPLDQEKINAVFEKYSNRKDLIWAQEEPENMGAWSYILRNFRDTGIQVISPVASGTPAPGSHKMFEKNQTRIISQVFQTSVAAVEKPVKA</sequence>
<dbReference type="InterPro" id="IPR001017">
    <property type="entry name" value="DH_E1"/>
</dbReference>
<evidence type="ECO:0000313" key="8">
    <source>
        <dbReference type="EMBL" id="SIT98226.1"/>
    </source>
</evidence>
<dbReference type="Pfam" id="PF02779">
    <property type="entry name" value="Transket_pyr"/>
    <property type="match status" value="1"/>
</dbReference>
<dbReference type="RefSeq" id="WP_076784306.1">
    <property type="nucleotide sequence ID" value="NZ_FTPU01000046.1"/>
</dbReference>
<dbReference type="GO" id="GO:0004591">
    <property type="term" value="F:oxoglutarate dehydrogenase (succinyl-transferring) activity"/>
    <property type="evidence" value="ECO:0007669"/>
    <property type="project" value="UniProtKB-EC"/>
</dbReference>
<dbReference type="Gene3D" id="3.40.50.11610">
    <property type="entry name" value="Multifunctional 2-oxoglutarate metabolism enzyme, C-terminal domain"/>
    <property type="match status" value="1"/>
</dbReference>
<dbReference type="NCBIfam" id="TIGR00239">
    <property type="entry name" value="2oxo_dh_E1"/>
    <property type="match status" value="1"/>
</dbReference>